<dbReference type="EMBL" id="AP014548">
    <property type="protein sequence ID" value="BAO55913.1"/>
    <property type="molecule type" value="Genomic_DNA"/>
</dbReference>
<gene>
    <name evidence="3" type="ORF">NMS_1904</name>
</gene>
<dbReference type="InterPro" id="IPR054168">
    <property type="entry name" value="PG_1098_Fer"/>
</dbReference>
<dbReference type="KEGG" id="nmf:NMS_1904"/>
<evidence type="ECO:0000313" key="4">
    <source>
        <dbReference type="Proteomes" id="UP000031760"/>
    </source>
</evidence>
<dbReference type="AlphaFoldDB" id="W8VW06"/>
<dbReference type="Gene3D" id="3.40.50.150">
    <property type="entry name" value="Vaccinia Virus protein VP39"/>
    <property type="match status" value="1"/>
</dbReference>
<dbReference type="GO" id="GO:0008168">
    <property type="term" value="F:methyltransferase activity"/>
    <property type="evidence" value="ECO:0007669"/>
    <property type="project" value="UniProtKB-KW"/>
</dbReference>
<evidence type="ECO:0000313" key="3">
    <source>
        <dbReference type="EMBL" id="BAO55913.1"/>
    </source>
</evidence>
<evidence type="ECO:0000259" key="2">
    <source>
        <dbReference type="Pfam" id="PF22013"/>
    </source>
</evidence>
<protein>
    <submittedName>
        <fullName evidence="3">SAM-dependent methyltransferases</fullName>
    </submittedName>
</protein>
<keyword evidence="3" id="KW-0489">Methyltransferase</keyword>
<dbReference type="RefSeq" id="WP_041496432.1">
    <property type="nucleotide sequence ID" value="NZ_AP014548.1"/>
</dbReference>
<dbReference type="Pfam" id="PF18096">
    <property type="entry name" value="Thump_like"/>
    <property type="match status" value="1"/>
</dbReference>
<name>W8VW06_9FLAO</name>
<feature type="domain" description="THUMP-like" evidence="1">
    <location>
        <begin position="316"/>
        <end position="385"/>
    </location>
</feature>
<dbReference type="InterPro" id="IPR029063">
    <property type="entry name" value="SAM-dependent_MTases_sf"/>
</dbReference>
<sequence length="389" mass="44193">MNLKVLQPQVREYLMEHLHESPAGFILKSHPFEIEVKDLTQQLIGLQKARYKFPLLFEHREILFPPKVNLEQTSSASTAAYKAQITQGNSMIDLTGGLGVDVIAFAKAYSQTTHVERDKSLQEITAHNLSALQLPTKSVCEDGIAFLRNTDQSFDLIYLDPSRKTAASSKAVLLTDYEPNVLEHIELLFDKSDQILIKTSPMLDITAGLQQLPNVVEIHVVAVKNEVKELLWLLNKKDTSLTITAVNLETDQPKFSYSPGYLPVLEFSEVKAYVYEPNAAVMKTQAFAQLAEEYKIQKIDQDAHLLTSEEFIDFPGRIFKVKKTQDYKPKSIKREYGKGAHAVVTRNFRESVKQIRTKYNFTESEFNYLFFTSINGRGAVVIEAEKWNP</sequence>
<keyword evidence="4" id="KW-1185">Reference proteome</keyword>
<dbReference type="Pfam" id="PF22013">
    <property type="entry name" value="PG_1098_Fer"/>
    <property type="match status" value="1"/>
</dbReference>
<proteinExistence type="predicted"/>
<feature type="domain" description="PG-1098 ferredoxin-like" evidence="2">
    <location>
        <begin position="273"/>
        <end position="315"/>
    </location>
</feature>
<dbReference type="SUPFAM" id="SSF53335">
    <property type="entry name" value="S-adenosyl-L-methionine-dependent methyltransferases"/>
    <property type="match status" value="1"/>
</dbReference>
<dbReference type="Gene3D" id="1.10.10.1110">
    <property type="entry name" value="Methyltransferase PG1098, N-terminal domain"/>
    <property type="match status" value="1"/>
</dbReference>
<dbReference type="GO" id="GO:0032259">
    <property type="term" value="P:methylation"/>
    <property type="evidence" value="ECO:0007669"/>
    <property type="project" value="UniProtKB-KW"/>
</dbReference>
<dbReference type="STRING" id="1454201.NMS_1904"/>
<keyword evidence="3" id="KW-0808">Transferase</keyword>
<evidence type="ECO:0000259" key="1">
    <source>
        <dbReference type="Pfam" id="PF18096"/>
    </source>
</evidence>
<reference evidence="3 4" key="1">
    <citation type="journal article" date="2014" name="Proc. Natl. Acad. Sci. U.S.A.">
        <title>Functional characterization of flavobacteria rhodopsins reveals a unique class of light-driven chloride pump in bacteria.</title>
        <authorList>
            <person name="Yoshizawa S."/>
            <person name="Kumagai Y."/>
            <person name="Kim H."/>
            <person name="Ogura Y."/>
            <person name="Hayashi T."/>
            <person name="Iwasaki W."/>
            <person name="DeLong E.F."/>
            <person name="Kogure K."/>
        </authorList>
    </citation>
    <scope>NUCLEOTIDE SEQUENCE [LARGE SCALE GENOMIC DNA]</scope>
    <source>
        <strain evidence="3 4">S1-08</strain>
    </source>
</reference>
<accession>W8VW06</accession>
<dbReference type="Proteomes" id="UP000031760">
    <property type="component" value="Chromosome"/>
</dbReference>
<dbReference type="InterPro" id="IPR041497">
    <property type="entry name" value="Thump-like"/>
</dbReference>
<dbReference type="HOGENOM" id="CLU_038123_0_0_10"/>
<organism evidence="3 4">
    <name type="scientific">Nonlabens marinus S1-08</name>
    <dbReference type="NCBI Taxonomy" id="1454201"/>
    <lineage>
        <taxon>Bacteria</taxon>
        <taxon>Pseudomonadati</taxon>
        <taxon>Bacteroidota</taxon>
        <taxon>Flavobacteriia</taxon>
        <taxon>Flavobacteriales</taxon>
        <taxon>Flavobacteriaceae</taxon>
        <taxon>Nonlabens</taxon>
    </lineage>
</organism>
<dbReference type="OrthoDB" id="1000417at2"/>